<dbReference type="InterPro" id="IPR015943">
    <property type="entry name" value="WD40/YVTN_repeat-like_dom_sf"/>
</dbReference>
<feature type="compositionally biased region" description="Basic and acidic residues" evidence="1">
    <location>
        <begin position="417"/>
        <end position="433"/>
    </location>
</feature>
<feature type="compositionally biased region" description="Acidic residues" evidence="1">
    <location>
        <begin position="239"/>
        <end position="250"/>
    </location>
</feature>
<dbReference type="PANTHER" id="PTHR31913:SF0">
    <property type="entry name" value="VACUOLAR IMPORT AND DEGRADATION PROTEIN 27"/>
    <property type="match status" value="1"/>
</dbReference>
<evidence type="ECO:0000256" key="1">
    <source>
        <dbReference type="SAM" id="MobiDB-lite"/>
    </source>
</evidence>
<dbReference type="InterPro" id="IPR040458">
    <property type="entry name" value="Vid27"/>
</dbReference>
<gene>
    <name evidence="5" type="ORF">ZYGR_0I04440</name>
</gene>
<dbReference type="Gene3D" id="2.130.10.10">
    <property type="entry name" value="YVTN repeat-like/Quinoprotein amine dehydrogenase"/>
    <property type="match status" value="1"/>
</dbReference>
<evidence type="ECO:0000259" key="4">
    <source>
        <dbReference type="Pfam" id="PF17748"/>
    </source>
</evidence>
<feature type="region of interest" description="Disordered" evidence="1">
    <location>
        <begin position="225"/>
        <end position="254"/>
    </location>
</feature>
<dbReference type="InterPro" id="IPR013863">
    <property type="entry name" value="VID27_C"/>
</dbReference>
<sequence length="833" mass="94744">MGNHKDSTHHILASSPLPRWIRLNFSISSMNIIRKFMDSGSKQEVVMIPSGEFDLLRSRKSPKAALECIYNDSTLSIRKTAQYSYELVVCKVADDTEVSTGDDNEEYSDDSVSATSAQSKKDDEWTFKLGFLGFYKKWNDQGDLTFIWNNTIGDEEDEMVQFVVSPEVSLKDVAQFTKTVYRCEYEARFKKPGISANEKEINAVAAESEALAREQCDDLAERLQNLKMEEPQPTPASTAEDEEEVEEENFEDAREVQVPVARKLKKNPPKAVPKGKQLILLKASLLVFDPMEEKFMSQEQDVDVLVIETGDYEYWLAVQGEPTKLGTDLSPSINPTFDFVESGFIFNYTFNQITLSFMLKFTDVGACTQFQSCISKCLWMSLNKRPWGEVPGDQKQFILNFSAAVEKDLNKILDEDEREARIKEEEEERHEREQEEEEEESDSEDEDHSRRIISSESFENDSFQRPLSSGNKSLTVAYKNDRSYVVRDNKIGVFKTDRDGMDFVAALKNISDLEGKRINPDDPMLYMEDRNLILRDEKDKNKLFKMDLERGKVVEEWGTGEKDVVQYGPAKKFDQLTAEQTVLGVSPRGLFKIDPRINTKNKVVQDESKDYATNTKFSSLGTTEDGYIAVGSEKGDVRLYDRLGIRAKTAIPSLGQPIRHVTVSANGKWLLCTCDSSLLLMDLTVKTGKNAGTLGFTKSFPASENIKTYVLKISPEHASYISTSTKKPINFSKAYFNTGINQEEQTIVTSSGPFAISWSLKKILRHQRKPYTMRRYDSNIIEDNFQFGTDRNVIVALKDNVSMSKTKSFKVPDKQVLLPDVSLFYNDDDDDYN</sequence>
<dbReference type="Pfam" id="PF17748">
    <property type="entry name" value="VID27_N"/>
    <property type="match status" value="1"/>
</dbReference>
<evidence type="ECO:0000259" key="3">
    <source>
        <dbReference type="Pfam" id="PF17747"/>
    </source>
</evidence>
<dbReference type="InterPro" id="IPR040979">
    <property type="entry name" value="Vid27_N"/>
</dbReference>
<accession>A0A1Q2ZXF4</accession>
<evidence type="ECO:0000313" key="5">
    <source>
        <dbReference type="EMBL" id="GAV48147.1"/>
    </source>
</evidence>
<evidence type="ECO:0000313" key="6">
    <source>
        <dbReference type="Proteomes" id="UP000187013"/>
    </source>
</evidence>
<dbReference type="AlphaFoldDB" id="A0A1Q2ZXF4"/>
<feature type="domain" description="Vid27 PH-like" evidence="3">
    <location>
        <begin position="278"/>
        <end position="381"/>
    </location>
</feature>
<dbReference type="GO" id="GO:0005737">
    <property type="term" value="C:cytoplasm"/>
    <property type="evidence" value="ECO:0007669"/>
    <property type="project" value="TreeGrafter"/>
</dbReference>
<dbReference type="PANTHER" id="PTHR31913">
    <property type="entry name" value="VACUOLAR IMPORT AND DEGRADATION PROTEIN 27"/>
    <property type="match status" value="1"/>
</dbReference>
<dbReference type="eggNOG" id="KOG2395">
    <property type="taxonomic scope" value="Eukaryota"/>
</dbReference>
<evidence type="ECO:0000259" key="2">
    <source>
        <dbReference type="Pfam" id="PF08553"/>
    </source>
</evidence>
<dbReference type="GO" id="GO:0005634">
    <property type="term" value="C:nucleus"/>
    <property type="evidence" value="ECO:0007669"/>
    <property type="project" value="TreeGrafter"/>
</dbReference>
<dbReference type="InterPro" id="IPR040768">
    <property type="entry name" value="Vid27_PH"/>
</dbReference>
<evidence type="ECO:0008006" key="7">
    <source>
        <dbReference type="Google" id="ProtNLM"/>
    </source>
</evidence>
<dbReference type="EMBL" id="BDGX01000009">
    <property type="protein sequence ID" value="GAV48147.1"/>
    <property type="molecule type" value="Genomic_DNA"/>
</dbReference>
<feature type="compositionally biased region" description="Acidic residues" evidence="1">
    <location>
        <begin position="434"/>
        <end position="446"/>
    </location>
</feature>
<dbReference type="OrthoDB" id="10251113at2759"/>
<proteinExistence type="predicted"/>
<dbReference type="Pfam" id="PF17747">
    <property type="entry name" value="VID27_PH"/>
    <property type="match status" value="1"/>
</dbReference>
<name>A0A1Q2ZXF4_ZYGRO</name>
<feature type="domain" description="Vacuolar import/degradation Vid27 C-terminal" evidence="2">
    <location>
        <begin position="470"/>
        <end position="820"/>
    </location>
</feature>
<dbReference type="Pfam" id="PF08553">
    <property type="entry name" value="VID27"/>
    <property type="match status" value="1"/>
</dbReference>
<dbReference type="Proteomes" id="UP000187013">
    <property type="component" value="Unassembled WGS sequence"/>
</dbReference>
<dbReference type="SUPFAM" id="SSF69322">
    <property type="entry name" value="Tricorn protease domain 2"/>
    <property type="match status" value="1"/>
</dbReference>
<reference evidence="5 6" key="1">
    <citation type="submission" date="2016-08" db="EMBL/GenBank/DDBJ databases">
        <title>Draft genome sequence of allopolyploid Zygosaccharomyces rouxii.</title>
        <authorList>
            <person name="Watanabe J."/>
            <person name="Uehara K."/>
            <person name="Mogi Y."/>
            <person name="Tsukioka Y."/>
        </authorList>
    </citation>
    <scope>NUCLEOTIDE SEQUENCE [LARGE SCALE GENOMIC DNA]</scope>
    <source>
        <strain evidence="5 6">NBRC 110957</strain>
    </source>
</reference>
<protein>
    <recommendedName>
        <fullName evidence="7">Vacuolar import and degradation protein 27</fullName>
    </recommendedName>
</protein>
<feature type="domain" description="Vid27 N-terminal" evidence="4">
    <location>
        <begin position="30"/>
        <end position="202"/>
    </location>
</feature>
<organism evidence="5 6">
    <name type="scientific">Zygosaccharomyces rouxii</name>
    <dbReference type="NCBI Taxonomy" id="4956"/>
    <lineage>
        <taxon>Eukaryota</taxon>
        <taxon>Fungi</taxon>
        <taxon>Dikarya</taxon>
        <taxon>Ascomycota</taxon>
        <taxon>Saccharomycotina</taxon>
        <taxon>Saccharomycetes</taxon>
        <taxon>Saccharomycetales</taxon>
        <taxon>Saccharomycetaceae</taxon>
        <taxon>Zygosaccharomyces</taxon>
    </lineage>
</organism>
<comment type="caution">
    <text evidence="5">The sequence shown here is derived from an EMBL/GenBank/DDBJ whole genome shotgun (WGS) entry which is preliminary data.</text>
</comment>
<feature type="region of interest" description="Disordered" evidence="1">
    <location>
        <begin position="417"/>
        <end position="450"/>
    </location>
</feature>